<dbReference type="EMBL" id="JAPQKI010000005">
    <property type="protein sequence ID" value="KAJ5098268.1"/>
    <property type="molecule type" value="Genomic_DNA"/>
</dbReference>
<reference evidence="1" key="1">
    <citation type="submission" date="2022-11" db="EMBL/GenBank/DDBJ databases">
        <authorList>
            <person name="Petersen C."/>
        </authorList>
    </citation>
    <scope>NUCLEOTIDE SEQUENCE</scope>
    <source>
        <strain evidence="1">IBT 30761</strain>
    </source>
</reference>
<proteinExistence type="predicted"/>
<dbReference type="GeneID" id="81356742"/>
<dbReference type="AlphaFoldDB" id="A0A9W9FDK5"/>
<dbReference type="Proteomes" id="UP001149074">
    <property type="component" value="Unassembled WGS sequence"/>
</dbReference>
<accession>A0A9W9FDK5</accession>
<protein>
    <submittedName>
        <fullName evidence="1">Uncharacterized protein</fullName>
    </submittedName>
</protein>
<evidence type="ECO:0000313" key="1">
    <source>
        <dbReference type="EMBL" id="KAJ5098268.1"/>
    </source>
</evidence>
<gene>
    <name evidence="1" type="ORF">N7532_005269</name>
</gene>
<dbReference type="RefSeq" id="XP_056473922.1">
    <property type="nucleotide sequence ID" value="XM_056617763.1"/>
</dbReference>
<name>A0A9W9FDK5_9EURO</name>
<sequence>MRIQGPFYGAGGSPQAGLYIRRTVEAFENGALHAEIWAVIGAVATESPRSRLTQRGDAPDSAQRKYIWIGSTRLEVFHFMLRAGMSQGLLITMKE</sequence>
<keyword evidence="2" id="KW-1185">Reference proteome</keyword>
<reference evidence="1" key="2">
    <citation type="journal article" date="2023" name="IMA Fungus">
        <title>Comparative genomic study of the Penicillium genus elucidates a diverse pangenome and 15 lateral gene transfer events.</title>
        <authorList>
            <person name="Petersen C."/>
            <person name="Sorensen T."/>
            <person name="Nielsen M.R."/>
            <person name="Sondergaard T.E."/>
            <person name="Sorensen J.L."/>
            <person name="Fitzpatrick D.A."/>
            <person name="Frisvad J.C."/>
            <person name="Nielsen K.L."/>
        </authorList>
    </citation>
    <scope>NUCLEOTIDE SEQUENCE</scope>
    <source>
        <strain evidence="1">IBT 30761</strain>
    </source>
</reference>
<comment type="caution">
    <text evidence="1">The sequence shown here is derived from an EMBL/GenBank/DDBJ whole genome shotgun (WGS) entry which is preliminary data.</text>
</comment>
<organism evidence="1 2">
    <name type="scientific">Penicillium argentinense</name>
    <dbReference type="NCBI Taxonomy" id="1131581"/>
    <lineage>
        <taxon>Eukaryota</taxon>
        <taxon>Fungi</taxon>
        <taxon>Dikarya</taxon>
        <taxon>Ascomycota</taxon>
        <taxon>Pezizomycotina</taxon>
        <taxon>Eurotiomycetes</taxon>
        <taxon>Eurotiomycetidae</taxon>
        <taxon>Eurotiales</taxon>
        <taxon>Aspergillaceae</taxon>
        <taxon>Penicillium</taxon>
    </lineage>
</organism>
<evidence type="ECO:0000313" key="2">
    <source>
        <dbReference type="Proteomes" id="UP001149074"/>
    </source>
</evidence>